<accession>A0A0V1F870</accession>
<keyword evidence="11 13" id="KW-0472">Membrane</keyword>
<keyword evidence="10" id="KW-0906">Nuclear pore complex</keyword>
<feature type="transmembrane region" description="Helical" evidence="13">
    <location>
        <begin position="206"/>
        <end position="229"/>
    </location>
</feature>
<dbReference type="GO" id="GO:0070762">
    <property type="term" value="C:nuclear pore transmembrane ring"/>
    <property type="evidence" value="ECO:0007669"/>
    <property type="project" value="TreeGrafter"/>
</dbReference>
<name>A0A0V1F870_TRIPS</name>
<dbReference type="GO" id="GO:0051028">
    <property type="term" value="P:mRNA transport"/>
    <property type="evidence" value="ECO:0007669"/>
    <property type="project" value="UniProtKB-KW"/>
</dbReference>
<evidence type="ECO:0000256" key="9">
    <source>
        <dbReference type="ARBA" id="ARBA00023010"/>
    </source>
</evidence>
<comment type="caution">
    <text evidence="14">The sequence shown here is derived from an EMBL/GenBank/DDBJ whole genome shotgun (WGS) entry which is preliminary data.</text>
</comment>
<keyword evidence="8 13" id="KW-1133">Transmembrane helix</keyword>
<evidence type="ECO:0000313" key="14">
    <source>
        <dbReference type="EMBL" id="KRY82308.1"/>
    </source>
</evidence>
<comment type="subcellular location">
    <subcellularLocation>
        <location evidence="1">Nucleus membrane</location>
        <topology evidence="1">Multi-pass membrane protein</topology>
    </subcellularLocation>
    <subcellularLocation>
        <location evidence="2">Nucleus</location>
        <location evidence="2">Nuclear pore complex</location>
    </subcellularLocation>
</comment>
<evidence type="ECO:0000256" key="4">
    <source>
        <dbReference type="ARBA" id="ARBA00022448"/>
    </source>
</evidence>
<evidence type="ECO:0008006" key="16">
    <source>
        <dbReference type="Google" id="ProtNLM"/>
    </source>
</evidence>
<evidence type="ECO:0000256" key="3">
    <source>
        <dbReference type="ARBA" id="ARBA00005760"/>
    </source>
</evidence>
<organism evidence="14 15">
    <name type="scientific">Trichinella pseudospiralis</name>
    <name type="common">Parasitic roundworm</name>
    <dbReference type="NCBI Taxonomy" id="6337"/>
    <lineage>
        <taxon>Eukaryota</taxon>
        <taxon>Metazoa</taxon>
        <taxon>Ecdysozoa</taxon>
        <taxon>Nematoda</taxon>
        <taxon>Enoplea</taxon>
        <taxon>Dorylaimia</taxon>
        <taxon>Trichinellida</taxon>
        <taxon>Trichinellidae</taxon>
        <taxon>Trichinella</taxon>
    </lineage>
</organism>
<dbReference type="GO" id="GO:0031965">
    <property type="term" value="C:nuclear membrane"/>
    <property type="evidence" value="ECO:0007669"/>
    <property type="project" value="UniProtKB-SubCell"/>
</dbReference>
<dbReference type="GO" id="GO:0030674">
    <property type="term" value="F:protein-macromolecule adaptor activity"/>
    <property type="evidence" value="ECO:0007669"/>
    <property type="project" value="TreeGrafter"/>
</dbReference>
<dbReference type="PANTHER" id="PTHR13269">
    <property type="entry name" value="NUCLEOPORIN NDC1"/>
    <property type="match status" value="1"/>
</dbReference>
<dbReference type="EMBL" id="JYDT01000180">
    <property type="protein sequence ID" value="KRY82308.1"/>
    <property type="molecule type" value="Genomic_DNA"/>
</dbReference>
<dbReference type="Proteomes" id="UP000054995">
    <property type="component" value="Unassembled WGS sequence"/>
</dbReference>
<keyword evidence="6" id="KW-0509">mRNA transport</keyword>
<feature type="non-terminal residue" evidence="14">
    <location>
        <position position="539"/>
    </location>
</feature>
<feature type="transmembrane region" description="Helical" evidence="13">
    <location>
        <begin position="124"/>
        <end position="144"/>
    </location>
</feature>
<evidence type="ECO:0000256" key="8">
    <source>
        <dbReference type="ARBA" id="ARBA00022989"/>
    </source>
</evidence>
<keyword evidence="9" id="KW-0811">Translocation</keyword>
<reference evidence="14 15" key="1">
    <citation type="submission" date="2015-01" db="EMBL/GenBank/DDBJ databases">
        <title>Evolution of Trichinella species and genotypes.</title>
        <authorList>
            <person name="Korhonen P.K."/>
            <person name="Edoardo P."/>
            <person name="Giuseppe L.R."/>
            <person name="Gasser R.B."/>
        </authorList>
    </citation>
    <scope>NUCLEOTIDE SEQUENCE [LARGE SCALE GENOMIC DNA]</scope>
    <source>
        <strain evidence="14">ISS470</strain>
    </source>
</reference>
<feature type="transmembrane region" description="Helical" evidence="13">
    <location>
        <begin position="40"/>
        <end position="71"/>
    </location>
</feature>
<dbReference type="GO" id="GO:0015031">
    <property type="term" value="P:protein transport"/>
    <property type="evidence" value="ECO:0007669"/>
    <property type="project" value="UniProtKB-KW"/>
</dbReference>
<keyword evidence="5 13" id="KW-0812">Transmembrane</keyword>
<dbReference type="InterPro" id="IPR019049">
    <property type="entry name" value="Nucleoporin_prot_Ndc1/Nup"/>
</dbReference>
<evidence type="ECO:0000256" key="10">
    <source>
        <dbReference type="ARBA" id="ARBA00023132"/>
    </source>
</evidence>
<feature type="transmembrane region" description="Helical" evidence="13">
    <location>
        <begin position="91"/>
        <end position="112"/>
    </location>
</feature>
<feature type="non-terminal residue" evidence="14">
    <location>
        <position position="1"/>
    </location>
</feature>
<evidence type="ECO:0000256" key="1">
    <source>
        <dbReference type="ARBA" id="ARBA00004232"/>
    </source>
</evidence>
<feature type="transmembrane region" description="Helical" evidence="13">
    <location>
        <begin position="156"/>
        <end position="177"/>
    </location>
</feature>
<keyword evidence="12" id="KW-0539">Nucleus</keyword>
<keyword evidence="4" id="KW-0813">Transport</keyword>
<comment type="similarity">
    <text evidence="3">Belongs to the NDC1 family.</text>
</comment>
<evidence type="ECO:0000256" key="6">
    <source>
        <dbReference type="ARBA" id="ARBA00022816"/>
    </source>
</evidence>
<dbReference type="GO" id="GO:0006999">
    <property type="term" value="P:nuclear pore organization"/>
    <property type="evidence" value="ECO:0007669"/>
    <property type="project" value="TreeGrafter"/>
</dbReference>
<feature type="transmembrane region" description="Helical" evidence="13">
    <location>
        <begin position="235"/>
        <end position="256"/>
    </location>
</feature>
<evidence type="ECO:0000256" key="12">
    <source>
        <dbReference type="ARBA" id="ARBA00023242"/>
    </source>
</evidence>
<sequence>LNNTKYSTMTNIFGTSYYSGVYHPFNKKCFNTSFWYLQKILFPMALLSSILYSSLAICEMFLIYTLCLFSWMSPLHSLIKVVKAIFSFETLFLVIAVISISFMSCCISVYALKGHPVVFWKARLFSVGMFTVSNIVLDIAMAFVVKLCFSPFYTENSGFCIVLGTFLTSSMASFYFFKEGHHFLSFDDIANNKYAIQFVNKNKDEFLRIVVLLIKIILITITICIIFDWLISDDGFIGCCRLPSVVAIWIVFFGFFRRRLLAQICQVVLIEALSFEIPGPRKSIVDNSKLYLTDILKLQQPTVLKLLAFIYTEMLTRRVTTCRTLMKFNQPGFVPYLWISIRDICYAVLGDFNDFIVEEKYTNVTERIYGGNAANSHNVSSWSFDGPVHGRKEDEISILKGKIRSEVSIPGALKLLPVWLRQFCITFLYGVSPKVYDDYQLVMWAARILTNVVCLSFGENSLSVVQLDANNAIQLLKDLNAALNYHIEVFPKLMPNIPGQYGILQMCAEVNDEITCCLNRITKTTELNRCNFGQYEMVI</sequence>
<evidence type="ECO:0000256" key="2">
    <source>
        <dbReference type="ARBA" id="ARBA00004567"/>
    </source>
</evidence>
<evidence type="ECO:0000256" key="11">
    <source>
        <dbReference type="ARBA" id="ARBA00023136"/>
    </source>
</evidence>
<protein>
    <recommendedName>
        <fullName evidence="16">Nucleoporin NDC1</fullName>
    </recommendedName>
</protein>
<dbReference type="OrthoDB" id="5914981at2759"/>
<evidence type="ECO:0000313" key="15">
    <source>
        <dbReference type="Proteomes" id="UP000054995"/>
    </source>
</evidence>
<keyword evidence="7" id="KW-0653">Protein transport</keyword>
<gene>
    <name evidence="14" type="ORF">T4D_13833</name>
</gene>
<dbReference type="AlphaFoldDB" id="A0A0V1F870"/>
<evidence type="ECO:0000256" key="5">
    <source>
        <dbReference type="ARBA" id="ARBA00022692"/>
    </source>
</evidence>
<evidence type="ECO:0000256" key="7">
    <source>
        <dbReference type="ARBA" id="ARBA00022927"/>
    </source>
</evidence>
<dbReference type="PANTHER" id="PTHR13269:SF6">
    <property type="entry name" value="NUCLEOPORIN NDC1"/>
    <property type="match status" value="1"/>
</dbReference>
<evidence type="ECO:0000256" key="13">
    <source>
        <dbReference type="SAM" id="Phobius"/>
    </source>
</evidence>
<proteinExistence type="inferred from homology"/>
<keyword evidence="15" id="KW-1185">Reference proteome</keyword>